<dbReference type="InterPro" id="IPR035966">
    <property type="entry name" value="PKF_sf"/>
</dbReference>
<keyword evidence="7" id="KW-0460">Magnesium</keyword>
<comment type="catalytic activity">
    <reaction evidence="10">
        <text>beta-D-fructose 6-phosphate + diphosphate = beta-D-fructose 1,6-bisphosphate + phosphate + H(+)</text>
        <dbReference type="Rhea" id="RHEA:13613"/>
        <dbReference type="ChEBI" id="CHEBI:15378"/>
        <dbReference type="ChEBI" id="CHEBI:32966"/>
        <dbReference type="ChEBI" id="CHEBI:33019"/>
        <dbReference type="ChEBI" id="CHEBI:43474"/>
        <dbReference type="ChEBI" id="CHEBI:57634"/>
        <dbReference type="EC" id="2.7.1.90"/>
    </reaction>
</comment>
<dbReference type="PANTHER" id="PTHR43650">
    <property type="entry name" value="PYROPHOSPHATE--FRUCTOSE 6-PHOSPHATE 1-PHOSPHOTRANSFERASE"/>
    <property type="match status" value="1"/>
</dbReference>
<evidence type="ECO:0000256" key="3">
    <source>
        <dbReference type="ARBA" id="ARBA00022490"/>
    </source>
</evidence>
<comment type="caution">
    <text evidence="13">The sequence shown here is derived from an EMBL/GenBank/DDBJ whole genome shotgun (WGS) entry which is preliminary data.</text>
</comment>
<evidence type="ECO:0000256" key="8">
    <source>
        <dbReference type="ARBA" id="ARBA00023152"/>
    </source>
</evidence>
<dbReference type="Gene3D" id="3.40.50.460">
    <property type="entry name" value="Phosphofructokinase domain"/>
    <property type="match status" value="1"/>
</dbReference>
<dbReference type="Pfam" id="PF00365">
    <property type="entry name" value="PFK"/>
    <property type="match status" value="1"/>
</dbReference>
<evidence type="ECO:0000256" key="6">
    <source>
        <dbReference type="ARBA" id="ARBA00022777"/>
    </source>
</evidence>
<dbReference type="GO" id="GO:0047334">
    <property type="term" value="F:diphosphate-fructose-6-phosphate 1-phosphotransferase activity"/>
    <property type="evidence" value="ECO:0007669"/>
    <property type="project" value="UniProtKB-EC"/>
</dbReference>
<gene>
    <name evidence="13" type="ORF">KJ970_04100</name>
</gene>
<reference evidence="13" key="1">
    <citation type="submission" date="2021-05" db="EMBL/GenBank/DDBJ databases">
        <title>Energy efficiency and biological interactions define the core microbiome of deep oligotrophic groundwater.</title>
        <authorList>
            <person name="Mehrshad M."/>
            <person name="Lopez-Fernandez M."/>
            <person name="Bell E."/>
            <person name="Bernier-Latmani R."/>
            <person name="Bertilsson S."/>
            <person name="Dopson M."/>
        </authorList>
    </citation>
    <scope>NUCLEOTIDE SEQUENCE</scope>
    <source>
        <strain evidence="13">Modern_marine.mb.64</strain>
    </source>
</reference>
<comment type="function">
    <text evidence="2">Catalyzes the phosphorylation of D-fructose 6-phosphate, the first committing step of glycolysis. Uses inorganic phosphate (PPi) as phosphoryl donor instead of ATP like common ATP-dependent phosphofructokinases (ATP-PFKs), which renders the reaction reversible, and can thus function both in glycolysis and gluconeogenesis. Consistently, PPi-PFK can replace the enzymes of both the forward (ATP-PFK) and reverse (fructose-bisphosphatase (FBPase)) reactions.</text>
</comment>
<evidence type="ECO:0000256" key="5">
    <source>
        <dbReference type="ARBA" id="ARBA00022723"/>
    </source>
</evidence>
<dbReference type="GO" id="GO:0005829">
    <property type="term" value="C:cytosol"/>
    <property type="evidence" value="ECO:0007669"/>
    <property type="project" value="TreeGrafter"/>
</dbReference>
<dbReference type="PRINTS" id="PR00476">
    <property type="entry name" value="PHFRCTKINASE"/>
</dbReference>
<feature type="domain" description="Phosphofructokinase" evidence="12">
    <location>
        <begin position="75"/>
        <end position="436"/>
    </location>
</feature>
<evidence type="ECO:0000256" key="10">
    <source>
        <dbReference type="ARBA" id="ARBA00048072"/>
    </source>
</evidence>
<evidence type="ECO:0000256" key="2">
    <source>
        <dbReference type="ARBA" id="ARBA00003138"/>
    </source>
</evidence>
<comment type="cofactor">
    <cofactor evidence="1">
        <name>Mg(2+)</name>
        <dbReference type="ChEBI" id="CHEBI:18420"/>
    </cofactor>
</comment>
<evidence type="ECO:0000256" key="7">
    <source>
        <dbReference type="ARBA" id="ARBA00022842"/>
    </source>
</evidence>
<sequence length="501" mass="56023">MKHARRPIRTGKSSRTAKEKRALPPSKTRPSAKKNEPAKQPVRRATRKSPTPLPPGVFPQGTIAQPVLKGNHIQRVGIIFAGGPAPGANAVISSAAISFLDTGREVIGFQDGYRHLEQYHPVTYRLKKGIHYRNFAVQEVTGVRNTQGILIKTSRANPGSEIRTPRDLSDPKRSLKLHNCYSALVDLGIDGLISIGGDDTLKTANLLHEFQKKLPKNAKRIQVIHLPKTIDNDYKGIDFTFGYFTAVDFLAKEVKNLRADAEASNRYFIAQAMGRKAGWLSYGVGIAGEANMIFSVEDIDESLLLDDIVRDKHGKKRKEKRLRVEGIVDKIVDMMIWREEREGKLFGTVVLAEGLAELLPEKYIGDIDKDEHGHISIGKIDMGYILAHMVEKEYTRRTGRKRKVTGLQIGYEARCALPHAFDVMLGSQLGIGAYRALVEENLSGFMVSTSGQLDLHYVPFRNLVNPKTLKTEVRYLRPGSDFHRLARFLESRTERGKINGN</sequence>
<dbReference type="AlphaFoldDB" id="A0A948W5Z4"/>
<keyword evidence="3" id="KW-0963">Cytoplasm</keyword>
<dbReference type="Proteomes" id="UP000777784">
    <property type="component" value="Unassembled WGS sequence"/>
</dbReference>
<name>A0A948W5Z4_UNCEI</name>
<dbReference type="EC" id="2.7.1.11" evidence="13"/>
<evidence type="ECO:0000313" key="13">
    <source>
        <dbReference type="EMBL" id="MBU2690086.1"/>
    </source>
</evidence>
<evidence type="ECO:0000256" key="11">
    <source>
        <dbReference type="SAM" id="MobiDB-lite"/>
    </source>
</evidence>
<comment type="similarity">
    <text evidence="9">Belongs to the phosphofructokinase type A (PFKA) family.</text>
</comment>
<dbReference type="PANTHER" id="PTHR43650:SF1">
    <property type="entry name" value="PYROPHOSPHATE--FRUCTOSE 6-PHOSPHATE 1-PHOSPHOTRANSFERASE SUBUNIT BETA 2"/>
    <property type="match status" value="1"/>
</dbReference>
<proteinExistence type="inferred from homology"/>
<evidence type="ECO:0000256" key="1">
    <source>
        <dbReference type="ARBA" id="ARBA00001946"/>
    </source>
</evidence>
<keyword evidence="6" id="KW-0418">Kinase</keyword>
<keyword evidence="5" id="KW-0479">Metal-binding</keyword>
<dbReference type="InterPro" id="IPR000023">
    <property type="entry name" value="Phosphofructokinase_dom"/>
</dbReference>
<dbReference type="GO" id="GO:0009749">
    <property type="term" value="P:response to glucose"/>
    <property type="evidence" value="ECO:0007669"/>
    <property type="project" value="TreeGrafter"/>
</dbReference>
<evidence type="ECO:0000256" key="9">
    <source>
        <dbReference type="ARBA" id="ARBA00038478"/>
    </source>
</evidence>
<dbReference type="EMBL" id="JAHJDP010000023">
    <property type="protein sequence ID" value="MBU2690086.1"/>
    <property type="molecule type" value="Genomic_DNA"/>
</dbReference>
<dbReference type="GO" id="GO:0006002">
    <property type="term" value="P:fructose 6-phosphate metabolic process"/>
    <property type="evidence" value="ECO:0007669"/>
    <property type="project" value="InterPro"/>
</dbReference>
<dbReference type="GO" id="GO:0003872">
    <property type="term" value="F:6-phosphofructokinase activity"/>
    <property type="evidence" value="ECO:0007669"/>
    <property type="project" value="UniProtKB-EC"/>
</dbReference>
<evidence type="ECO:0000313" key="14">
    <source>
        <dbReference type="Proteomes" id="UP000777784"/>
    </source>
</evidence>
<organism evidence="13 14">
    <name type="scientific">Eiseniibacteriota bacterium</name>
    <dbReference type="NCBI Taxonomy" id="2212470"/>
    <lineage>
        <taxon>Bacteria</taxon>
        <taxon>Candidatus Eiseniibacteriota</taxon>
    </lineage>
</organism>
<keyword evidence="4 13" id="KW-0808">Transferase</keyword>
<accession>A0A948W5Z4</accession>
<dbReference type="GO" id="GO:0046872">
    <property type="term" value="F:metal ion binding"/>
    <property type="evidence" value="ECO:0007669"/>
    <property type="project" value="UniProtKB-KW"/>
</dbReference>
<dbReference type="Gene3D" id="3.40.50.450">
    <property type="match status" value="1"/>
</dbReference>
<protein>
    <submittedName>
        <fullName evidence="13">6-phosphofructokinase</fullName>
        <ecNumber evidence="13">2.7.1.11</ecNumber>
    </submittedName>
</protein>
<evidence type="ECO:0000259" key="12">
    <source>
        <dbReference type="Pfam" id="PF00365"/>
    </source>
</evidence>
<dbReference type="SUPFAM" id="SSF53784">
    <property type="entry name" value="Phosphofructokinase"/>
    <property type="match status" value="1"/>
</dbReference>
<feature type="region of interest" description="Disordered" evidence="11">
    <location>
        <begin position="1"/>
        <end position="59"/>
    </location>
</feature>
<evidence type="ECO:0000256" key="4">
    <source>
        <dbReference type="ARBA" id="ARBA00022679"/>
    </source>
</evidence>
<dbReference type="InterPro" id="IPR022953">
    <property type="entry name" value="ATP_PFK"/>
</dbReference>
<keyword evidence="8" id="KW-0324">Glycolysis</keyword>